<gene>
    <name evidence="1" type="ORF">CAOG_009569</name>
</gene>
<evidence type="ECO:0000313" key="2">
    <source>
        <dbReference type="Proteomes" id="UP000008743"/>
    </source>
</evidence>
<name>A0A0D2X1V7_CAPO3</name>
<dbReference type="InParanoid" id="A0A0D2X1V7"/>
<dbReference type="AlphaFoldDB" id="A0A0D2X1V7"/>
<organism evidence="1 2">
    <name type="scientific">Capsaspora owczarzaki (strain ATCC 30864)</name>
    <dbReference type="NCBI Taxonomy" id="595528"/>
    <lineage>
        <taxon>Eukaryota</taxon>
        <taxon>Filasterea</taxon>
        <taxon>Capsaspora</taxon>
    </lineage>
</organism>
<accession>A0A0D2X1V7</accession>
<dbReference type="Proteomes" id="UP000008743">
    <property type="component" value="Unassembled WGS sequence"/>
</dbReference>
<sequence length="166" mass="18784">MRPSLGSVPCSSWPRPPPHAALQTAVPAHWQGQTNIQHTTDEGLFQWAIQCGWGTRTRSTNASQKRKTNQVSLFHFFDFYFLLFYGRELRSDRQVALVSMHKEDCNLLNQCQEDGDKACGDQGKHVTVVDCDGDGDEVEIEPCARAGFEVHRHAQARSRDNHCQTE</sequence>
<evidence type="ECO:0000313" key="1">
    <source>
        <dbReference type="EMBL" id="KJE91479.1"/>
    </source>
</evidence>
<keyword evidence="2" id="KW-1185">Reference proteome</keyword>
<proteinExistence type="predicted"/>
<dbReference type="EMBL" id="KE346362">
    <property type="protein sequence ID" value="KJE91479.1"/>
    <property type="molecule type" value="Genomic_DNA"/>
</dbReference>
<protein>
    <submittedName>
        <fullName evidence="1">Uncharacterized protein</fullName>
    </submittedName>
</protein>
<reference evidence="2" key="1">
    <citation type="submission" date="2011-02" db="EMBL/GenBank/DDBJ databases">
        <title>The Genome Sequence of Capsaspora owczarzaki ATCC 30864.</title>
        <authorList>
            <person name="Russ C."/>
            <person name="Cuomo C."/>
            <person name="Burger G."/>
            <person name="Gray M.W."/>
            <person name="Holland P.W.H."/>
            <person name="King N."/>
            <person name="Lang F.B.F."/>
            <person name="Roger A.J."/>
            <person name="Ruiz-Trillo I."/>
            <person name="Young S.K."/>
            <person name="Zeng Q."/>
            <person name="Gargeya S."/>
            <person name="Alvarado L."/>
            <person name="Berlin A."/>
            <person name="Chapman S.B."/>
            <person name="Chen Z."/>
            <person name="Freedman E."/>
            <person name="Gellesch M."/>
            <person name="Goldberg J."/>
            <person name="Griggs A."/>
            <person name="Gujja S."/>
            <person name="Heilman E."/>
            <person name="Heiman D."/>
            <person name="Howarth C."/>
            <person name="Mehta T."/>
            <person name="Neiman D."/>
            <person name="Pearson M."/>
            <person name="Roberts A."/>
            <person name="Saif S."/>
            <person name="Shea T."/>
            <person name="Shenoy N."/>
            <person name="Sisk P."/>
            <person name="Stolte C."/>
            <person name="Sykes S."/>
            <person name="White J."/>
            <person name="Yandava C."/>
            <person name="Haas B."/>
            <person name="Nusbaum C."/>
            <person name="Birren B."/>
        </authorList>
    </citation>
    <scope>NUCLEOTIDE SEQUENCE</scope>
    <source>
        <strain evidence="2">ATCC 30864</strain>
    </source>
</reference>